<keyword evidence="2" id="KW-0479">Metal-binding</keyword>
<dbReference type="PROSITE" id="PS50905">
    <property type="entry name" value="FERRITIN_LIKE"/>
    <property type="match status" value="1"/>
</dbReference>
<keyword evidence="4" id="KW-0408">Iron</keyword>
<gene>
    <name evidence="7" type="ORF">PL9214290453</name>
</gene>
<evidence type="ECO:0000313" key="8">
    <source>
        <dbReference type="Proteomes" id="UP000184315"/>
    </source>
</evidence>
<evidence type="ECO:0000256" key="3">
    <source>
        <dbReference type="ARBA" id="ARBA00022982"/>
    </source>
</evidence>
<dbReference type="PRINTS" id="PR00163">
    <property type="entry name" value="RUBREDOXIN"/>
</dbReference>
<dbReference type="InterPro" id="IPR018527">
    <property type="entry name" value="Rubredoxin_Fe_BS"/>
</dbReference>
<accession>A0A1J1LF99</accession>
<feature type="domain" description="Rubredoxin-like" evidence="5">
    <location>
        <begin position="180"/>
        <end position="231"/>
    </location>
</feature>
<dbReference type="SUPFAM" id="SSF57802">
    <property type="entry name" value="Rubredoxin-like"/>
    <property type="match status" value="1"/>
</dbReference>
<sequence length="237" mass="26398">MDLSNKQTVKNLEAAFGGESMANRKYLFFAEVTKKLGMGDLSKLFRETANQETEHAFAHFRLLHPELVVTDPESLSDEEKKKIAARCLELAIEGETYEYTTMYPEFTAQAVTDRDEKAVAEFQEQEAESREHAGIFRKAASNFGFLTPIEHHHANQYTEALNALDGVAPTPKSASSDPQTQKWICRQCSMIYDPVMGDPDSGIAPGTPFEAIPDDWSCPICGATKKTFMVYEEAIAA</sequence>
<evidence type="ECO:0000259" key="6">
    <source>
        <dbReference type="PROSITE" id="PS50905"/>
    </source>
</evidence>
<evidence type="ECO:0000256" key="4">
    <source>
        <dbReference type="ARBA" id="ARBA00023004"/>
    </source>
</evidence>
<evidence type="ECO:0000259" key="5">
    <source>
        <dbReference type="PROSITE" id="PS50903"/>
    </source>
</evidence>
<dbReference type="FunFam" id="2.20.28.10:FF:000001">
    <property type="entry name" value="Rubredoxin"/>
    <property type="match status" value="1"/>
</dbReference>
<dbReference type="STRING" id="671072.PL9214290453"/>
<dbReference type="PANTHER" id="PTHR33746:SF4">
    <property type="entry name" value="RUBRERYTHRIN"/>
    <property type="match status" value="1"/>
</dbReference>
<dbReference type="InterPro" id="IPR024934">
    <property type="entry name" value="Rubredoxin-like_dom"/>
</dbReference>
<dbReference type="InterPro" id="IPR052753">
    <property type="entry name" value="Rbr2/Nigerythrin"/>
</dbReference>
<feature type="domain" description="Ferritin-like diiron" evidence="6">
    <location>
        <begin position="2"/>
        <end position="147"/>
    </location>
</feature>
<dbReference type="InterPro" id="IPR009040">
    <property type="entry name" value="Ferritin-like_diiron"/>
</dbReference>
<dbReference type="GO" id="GO:0016491">
    <property type="term" value="F:oxidoreductase activity"/>
    <property type="evidence" value="ECO:0007669"/>
    <property type="project" value="InterPro"/>
</dbReference>
<dbReference type="RefSeq" id="WP_072717819.1">
    <property type="nucleotide sequence ID" value="NZ_LN889782.1"/>
</dbReference>
<name>A0A1J1LF99_9CYAN</name>
<protein>
    <submittedName>
        <fullName evidence="7">Rubredoxin-type Fe(Cys)4 protein</fullName>
    </submittedName>
</protein>
<dbReference type="InterPro" id="IPR009078">
    <property type="entry name" value="Ferritin-like_SF"/>
</dbReference>
<dbReference type="PANTHER" id="PTHR33746">
    <property type="entry name" value="RUBRERYTHRIN"/>
    <property type="match status" value="1"/>
</dbReference>
<dbReference type="PROSITE" id="PS00202">
    <property type="entry name" value="RUBREDOXIN"/>
    <property type="match status" value="1"/>
</dbReference>
<dbReference type="Gene3D" id="1.20.1260.10">
    <property type="match status" value="1"/>
</dbReference>
<dbReference type="CDD" id="cd00730">
    <property type="entry name" value="rubredoxin"/>
    <property type="match status" value="1"/>
</dbReference>
<dbReference type="PROSITE" id="PS50903">
    <property type="entry name" value="RUBREDOXIN_LIKE"/>
    <property type="match status" value="1"/>
</dbReference>
<dbReference type="GO" id="GO:0005506">
    <property type="term" value="F:iron ion binding"/>
    <property type="evidence" value="ECO:0007669"/>
    <property type="project" value="InterPro"/>
</dbReference>
<evidence type="ECO:0000256" key="2">
    <source>
        <dbReference type="ARBA" id="ARBA00022723"/>
    </source>
</evidence>
<dbReference type="OrthoDB" id="9799749at2"/>
<evidence type="ECO:0000313" key="7">
    <source>
        <dbReference type="EMBL" id="CUR30862.1"/>
    </source>
</evidence>
<dbReference type="Gene3D" id="2.20.28.10">
    <property type="match status" value="1"/>
</dbReference>
<evidence type="ECO:0000256" key="1">
    <source>
        <dbReference type="ARBA" id="ARBA00022448"/>
    </source>
</evidence>
<keyword evidence="3" id="KW-0249">Electron transport</keyword>
<dbReference type="Proteomes" id="UP000184315">
    <property type="component" value="Unassembled WGS sequence"/>
</dbReference>
<dbReference type="Pfam" id="PF02915">
    <property type="entry name" value="Rubrerythrin"/>
    <property type="match status" value="1"/>
</dbReference>
<dbReference type="Pfam" id="PF00301">
    <property type="entry name" value="Rubredoxin"/>
    <property type="match status" value="1"/>
</dbReference>
<proteinExistence type="predicted"/>
<dbReference type="CDD" id="cd01041">
    <property type="entry name" value="Rubrerythrin"/>
    <property type="match status" value="1"/>
</dbReference>
<dbReference type="InterPro" id="IPR012347">
    <property type="entry name" value="Ferritin-like"/>
</dbReference>
<reference evidence="8" key="1">
    <citation type="submission" date="2015-10" db="EMBL/GenBank/DDBJ databases">
        <authorList>
            <person name="Regsiter A."/>
            <person name="william w."/>
        </authorList>
    </citation>
    <scope>NUCLEOTIDE SEQUENCE [LARGE SCALE GENOMIC DNA]</scope>
</reference>
<dbReference type="InterPro" id="IPR003251">
    <property type="entry name" value="Rr_diiron-bd_dom"/>
</dbReference>
<dbReference type="AlphaFoldDB" id="A0A1J1LF99"/>
<keyword evidence="8" id="KW-1185">Reference proteome</keyword>
<organism evidence="7 8">
    <name type="scientific">Planktothrix tepida PCC 9214</name>
    <dbReference type="NCBI Taxonomy" id="671072"/>
    <lineage>
        <taxon>Bacteria</taxon>
        <taxon>Bacillati</taxon>
        <taxon>Cyanobacteriota</taxon>
        <taxon>Cyanophyceae</taxon>
        <taxon>Oscillatoriophycideae</taxon>
        <taxon>Oscillatoriales</taxon>
        <taxon>Microcoleaceae</taxon>
        <taxon>Planktothrix</taxon>
    </lineage>
</organism>
<keyword evidence="1" id="KW-0813">Transport</keyword>
<dbReference type="SUPFAM" id="SSF47240">
    <property type="entry name" value="Ferritin-like"/>
    <property type="match status" value="1"/>
</dbReference>
<dbReference type="InterPro" id="IPR024935">
    <property type="entry name" value="Rubredoxin_dom"/>
</dbReference>
<dbReference type="EMBL" id="CZDF01000132">
    <property type="protein sequence ID" value="CUR30862.1"/>
    <property type="molecule type" value="Genomic_DNA"/>
</dbReference>